<reference evidence="1 2" key="1">
    <citation type="submission" date="2024-04" db="EMBL/GenBank/DDBJ databases">
        <title>Draft genome sequence of Sessilibacter corallicola NBRC 116591.</title>
        <authorList>
            <person name="Miyakawa T."/>
            <person name="Kusuya Y."/>
            <person name="Miura T."/>
        </authorList>
    </citation>
    <scope>NUCLEOTIDE SEQUENCE [LARGE SCALE GENOMIC DNA]</scope>
    <source>
        <strain evidence="1 2">KU-00831-HH</strain>
    </source>
</reference>
<name>A0ABQ0A961_9GAMM</name>
<accession>A0ABQ0A961</accession>
<evidence type="ECO:0000313" key="1">
    <source>
        <dbReference type="EMBL" id="GAA6168150.1"/>
    </source>
</evidence>
<organism evidence="1 2">
    <name type="scientific">Sessilibacter corallicola</name>
    <dbReference type="NCBI Taxonomy" id="2904075"/>
    <lineage>
        <taxon>Bacteria</taxon>
        <taxon>Pseudomonadati</taxon>
        <taxon>Pseudomonadota</taxon>
        <taxon>Gammaproteobacteria</taxon>
        <taxon>Cellvibrionales</taxon>
        <taxon>Cellvibrionaceae</taxon>
        <taxon>Sessilibacter</taxon>
    </lineage>
</organism>
<evidence type="ECO:0000313" key="2">
    <source>
        <dbReference type="Proteomes" id="UP001465153"/>
    </source>
</evidence>
<gene>
    <name evidence="1" type="ORF">NBRC116591_19610</name>
</gene>
<dbReference type="Proteomes" id="UP001465153">
    <property type="component" value="Unassembled WGS sequence"/>
</dbReference>
<sequence length="70" mass="7991">MMQEIAIGDKYPWKDRCAVQNGGRPKEGNVEGKGYSQCPKCEKDFWLKAVVRNDILEAITVDCENKPYIL</sequence>
<dbReference type="RefSeq" id="WP_353302823.1">
    <property type="nucleotide sequence ID" value="NZ_BAABWN010000006.1"/>
</dbReference>
<comment type="caution">
    <text evidence="1">The sequence shown here is derived from an EMBL/GenBank/DDBJ whole genome shotgun (WGS) entry which is preliminary data.</text>
</comment>
<proteinExistence type="predicted"/>
<keyword evidence="2" id="KW-1185">Reference proteome</keyword>
<dbReference type="EMBL" id="BAABWN010000006">
    <property type="protein sequence ID" value="GAA6168150.1"/>
    <property type="molecule type" value="Genomic_DNA"/>
</dbReference>
<protein>
    <submittedName>
        <fullName evidence="1">Uncharacterized protein</fullName>
    </submittedName>
</protein>